<evidence type="ECO:0000313" key="3">
    <source>
        <dbReference type="Proteomes" id="UP000291334"/>
    </source>
</evidence>
<dbReference type="Proteomes" id="UP000291334">
    <property type="component" value="Unassembled WGS sequence"/>
</dbReference>
<dbReference type="OrthoDB" id="9812708at2"/>
<protein>
    <submittedName>
        <fullName evidence="1">Uncharacterized protein</fullName>
    </submittedName>
</protein>
<evidence type="ECO:0000313" key="2">
    <source>
        <dbReference type="EMBL" id="TBU99491.1"/>
    </source>
</evidence>
<keyword evidence="3" id="KW-1185">Reference proteome</keyword>
<sequence length="96" mass="10267">MAVDECLQRQGDDMGSRACVRHCAWGQTGRGHTAAKSHEAETVAARVDRLGSAVPPAALAQGDGEHEQTARLFELSVQWVLANPQPIALAASSYQR</sequence>
<comment type="caution">
    <text evidence="1">The sequence shown here is derived from an EMBL/GenBank/DDBJ whole genome shotgun (WGS) entry which is preliminary data.</text>
</comment>
<dbReference type="Proteomes" id="UP000293172">
    <property type="component" value="Unassembled WGS sequence"/>
</dbReference>
<proteinExistence type="predicted"/>
<organism evidence="1 4">
    <name type="scientific">Phytopseudomonas dryadis</name>
    <dbReference type="NCBI Taxonomy" id="2487520"/>
    <lineage>
        <taxon>Bacteria</taxon>
        <taxon>Pseudomonadati</taxon>
        <taxon>Pseudomonadota</taxon>
        <taxon>Gammaproteobacteria</taxon>
        <taxon>Pseudomonadales</taxon>
        <taxon>Pseudomonadaceae</taxon>
        <taxon>Phytopseudomonas</taxon>
    </lineage>
</organism>
<evidence type="ECO:0000313" key="1">
    <source>
        <dbReference type="EMBL" id="TBU85619.1"/>
    </source>
</evidence>
<evidence type="ECO:0000313" key="4">
    <source>
        <dbReference type="Proteomes" id="UP000293172"/>
    </source>
</evidence>
<name>A0A4Q9QUL5_9GAMM</name>
<dbReference type="EMBL" id="QJUL01000058">
    <property type="protein sequence ID" value="TBU85619.1"/>
    <property type="molecule type" value="Genomic_DNA"/>
</dbReference>
<dbReference type="AlphaFoldDB" id="A0A4Q9QUL5"/>
<gene>
    <name evidence="2" type="ORF">DNK34_24545</name>
    <name evidence="1" type="ORF">DNK44_24155</name>
</gene>
<reference evidence="3 4" key="1">
    <citation type="submission" date="2018-06" db="EMBL/GenBank/DDBJ databases">
        <title>Three novel Pseudomonas species isolated from symptomatic oak.</title>
        <authorList>
            <person name="Bueno-Gonzalez V."/>
            <person name="Brady C."/>
        </authorList>
    </citation>
    <scope>NUCLEOTIDE SEQUENCE [LARGE SCALE GENOMIC DNA]</scope>
    <source>
        <strain evidence="2 3">P26B</strain>
        <strain evidence="1 4">P6B</strain>
    </source>
</reference>
<dbReference type="EMBL" id="QJUM01000048">
    <property type="protein sequence ID" value="TBU99491.1"/>
    <property type="molecule type" value="Genomic_DNA"/>
</dbReference>
<accession>A0A4Q9QUL5</accession>
<dbReference type="RefSeq" id="WP_131199281.1">
    <property type="nucleotide sequence ID" value="NZ_QJUL01000058.1"/>
</dbReference>